<name>A0A4Y8Q3L4_9BACL</name>
<dbReference type="SMART" id="SM00283">
    <property type="entry name" value="MA"/>
    <property type="match status" value="1"/>
</dbReference>
<organism evidence="10 11">
    <name type="scientific">Paenibacillus athensensis</name>
    <dbReference type="NCBI Taxonomy" id="1967502"/>
    <lineage>
        <taxon>Bacteria</taxon>
        <taxon>Bacillati</taxon>
        <taxon>Bacillota</taxon>
        <taxon>Bacilli</taxon>
        <taxon>Bacillales</taxon>
        <taxon>Paenibacillaceae</taxon>
        <taxon>Paenibacillus</taxon>
    </lineage>
</organism>
<keyword evidence="4 6" id="KW-0807">Transducer</keyword>
<evidence type="ECO:0000256" key="4">
    <source>
        <dbReference type="ARBA" id="ARBA00023224"/>
    </source>
</evidence>
<evidence type="ECO:0000313" key="10">
    <source>
        <dbReference type="EMBL" id="TFE88581.1"/>
    </source>
</evidence>
<evidence type="ECO:0000256" key="2">
    <source>
        <dbReference type="ARBA" id="ARBA00022475"/>
    </source>
</evidence>
<dbReference type="InterPro" id="IPR003660">
    <property type="entry name" value="HAMP_dom"/>
</dbReference>
<evidence type="ECO:0000256" key="1">
    <source>
        <dbReference type="ARBA" id="ARBA00004236"/>
    </source>
</evidence>
<dbReference type="OrthoDB" id="369835at2"/>
<keyword evidence="2" id="KW-1003">Cell membrane</keyword>
<dbReference type="PROSITE" id="PS50111">
    <property type="entry name" value="CHEMOTAXIS_TRANSDUC_2"/>
    <property type="match status" value="1"/>
</dbReference>
<dbReference type="GO" id="GO:0007165">
    <property type="term" value="P:signal transduction"/>
    <property type="evidence" value="ECO:0007669"/>
    <property type="project" value="UniProtKB-KW"/>
</dbReference>
<feature type="domain" description="HAMP" evidence="9">
    <location>
        <begin position="252"/>
        <end position="310"/>
    </location>
</feature>
<reference evidence="10 11" key="1">
    <citation type="submission" date="2017-03" db="EMBL/GenBank/DDBJ databases">
        <title>Isolation of Levoglucosan Utilizing Bacteria.</title>
        <authorList>
            <person name="Arya A.S."/>
        </authorList>
    </citation>
    <scope>NUCLEOTIDE SEQUENCE [LARGE SCALE GENOMIC DNA]</scope>
    <source>
        <strain evidence="10 11">MEC069</strain>
    </source>
</reference>
<dbReference type="SMART" id="SM00304">
    <property type="entry name" value="HAMP"/>
    <property type="match status" value="1"/>
</dbReference>
<evidence type="ECO:0000259" key="8">
    <source>
        <dbReference type="PROSITE" id="PS50111"/>
    </source>
</evidence>
<dbReference type="CDD" id="cd11386">
    <property type="entry name" value="MCP_signal"/>
    <property type="match status" value="1"/>
</dbReference>
<dbReference type="SUPFAM" id="SSF103190">
    <property type="entry name" value="Sensory domain-like"/>
    <property type="match status" value="1"/>
</dbReference>
<dbReference type="Proteomes" id="UP000298246">
    <property type="component" value="Unassembled WGS sequence"/>
</dbReference>
<proteinExistence type="inferred from homology"/>
<dbReference type="Gene3D" id="6.10.340.10">
    <property type="match status" value="1"/>
</dbReference>
<evidence type="ECO:0000256" key="7">
    <source>
        <dbReference type="SAM" id="Phobius"/>
    </source>
</evidence>
<comment type="caution">
    <text evidence="10">The sequence shown here is derived from an EMBL/GenBank/DDBJ whole genome shotgun (WGS) entry which is preliminary data.</text>
</comment>
<evidence type="ECO:0000256" key="6">
    <source>
        <dbReference type="PROSITE-ProRule" id="PRU00284"/>
    </source>
</evidence>
<evidence type="ECO:0000259" key="9">
    <source>
        <dbReference type="PROSITE" id="PS50885"/>
    </source>
</evidence>
<protein>
    <recommendedName>
        <fullName evidence="12">Methyl-accepting chemotaxis protein</fullName>
    </recommendedName>
</protein>
<dbReference type="PANTHER" id="PTHR32089">
    <property type="entry name" value="METHYL-ACCEPTING CHEMOTAXIS PROTEIN MCPB"/>
    <property type="match status" value="1"/>
</dbReference>
<evidence type="ECO:0008006" key="12">
    <source>
        <dbReference type="Google" id="ProtNLM"/>
    </source>
</evidence>
<evidence type="ECO:0000256" key="5">
    <source>
        <dbReference type="ARBA" id="ARBA00029447"/>
    </source>
</evidence>
<dbReference type="CDD" id="cd06225">
    <property type="entry name" value="HAMP"/>
    <property type="match status" value="1"/>
</dbReference>
<dbReference type="Gene3D" id="1.10.287.950">
    <property type="entry name" value="Methyl-accepting chemotaxis protein"/>
    <property type="match status" value="1"/>
</dbReference>
<gene>
    <name evidence="10" type="ORF">B5M42_09010</name>
</gene>
<dbReference type="PANTHER" id="PTHR32089:SF112">
    <property type="entry name" value="LYSOZYME-LIKE PROTEIN-RELATED"/>
    <property type="match status" value="1"/>
</dbReference>
<accession>A0A4Y8Q3L4</accession>
<comment type="similarity">
    <text evidence="5">Belongs to the methyl-accepting chemotaxis (MCP) protein family.</text>
</comment>
<dbReference type="Pfam" id="PF00672">
    <property type="entry name" value="HAMP"/>
    <property type="match status" value="1"/>
</dbReference>
<dbReference type="PROSITE" id="PS50885">
    <property type="entry name" value="HAMP"/>
    <property type="match status" value="1"/>
</dbReference>
<keyword evidence="7" id="KW-1133">Transmembrane helix</keyword>
<keyword evidence="7" id="KW-0812">Transmembrane</keyword>
<evidence type="ECO:0000256" key="3">
    <source>
        <dbReference type="ARBA" id="ARBA00023136"/>
    </source>
</evidence>
<dbReference type="AlphaFoldDB" id="A0A4Y8Q3L4"/>
<dbReference type="Pfam" id="PF00015">
    <property type="entry name" value="MCPsignal"/>
    <property type="match status" value="1"/>
</dbReference>
<sequence>MPHLAGLSRNVSNLFCKGMGWPLNDRKGLMVQMKGNVWMRQQLALRIGAVVMIVMLLLTAGYIWLQVGSAKTAAQNAITTYGVRLATSYAQQMDVERLGGFLQAPAENETYWAIRGELDRYRTQIGALYVYVVRIDEAGRPLIIIDGQPKDSDAASPINEVTDIPADAIALLLQGEKAYSPVIDNPEYGKYVSSYAPIKTKDGKVLGVLGIDTEAGAIDSIAGSVVRSSVPMFAVILALTLLGLAFIIWVLLRALSPLKRIVAGAERIALGEFAEANRLLQAQPVRSSDEVGALYKAVAHMSESLNAIVGQIVANIASASEQLVGASERLAGDARHVLEMNTRVDAAAQQVASGSLAQRSSSEESARAMEEMTLTIQRVSEASSSVSDASVQALESAEAGKTTLGRMNAQIRTIATSAEEAAQRVGVLRGHSREIEGALSAISDIAEQTKLLALNASIEAARAGEHGTGFAVVAGEVRKLADDATASTRQIAALLQNVKTETQRISEAMESGVTEVRTGTQLSAEAERSFADVVEMFRLVSGQIVDISAATEQMSAGSQEVSASVLEIAGIAKVSSDQTQHIRSLSEQQLGSVRQIASAAAELSAMTLRLREAVERVKV</sequence>
<dbReference type="GO" id="GO:0005886">
    <property type="term" value="C:plasma membrane"/>
    <property type="evidence" value="ECO:0007669"/>
    <property type="project" value="UniProtKB-SubCell"/>
</dbReference>
<dbReference type="SUPFAM" id="SSF58104">
    <property type="entry name" value="Methyl-accepting chemotaxis protein (MCP) signaling domain"/>
    <property type="match status" value="1"/>
</dbReference>
<evidence type="ECO:0000313" key="11">
    <source>
        <dbReference type="Proteomes" id="UP000298246"/>
    </source>
</evidence>
<keyword evidence="11" id="KW-1185">Reference proteome</keyword>
<dbReference type="EMBL" id="MYFO01000009">
    <property type="protein sequence ID" value="TFE88581.1"/>
    <property type="molecule type" value="Genomic_DNA"/>
</dbReference>
<keyword evidence="3 7" id="KW-0472">Membrane</keyword>
<feature type="domain" description="Methyl-accepting transducer" evidence="8">
    <location>
        <begin position="333"/>
        <end position="569"/>
    </location>
</feature>
<feature type="transmembrane region" description="Helical" evidence="7">
    <location>
        <begin position="230"/>
        <end position="252"/>
    </location>
</feature>
<dbReference type="InterPro" id="IPR029151">
    <property type="entry name" value="Sensor-like_sf"/>
</dbReference>
<comment type="subcellular location">
    <subcellularLocation>
        <location evidence="1">Cell membrane</location>
    </subcellularLocation>
</comment>
<dbReference type="InterPro" id="IPR004089">
    <property type="entry name" value="MCPsignal_dom"/>
</dbReference>
<feature type="transmembrane region" description="Helical" evidence="7">
    <location>
        <begin position="43"/>
        <end position="65"/>
    </location>
</feature>